<protein>
    <submittedName>
        <fullName evidence="1">DUF6339 family protein</fullName>
    </submittedName>
</protein>
<comment type="caution">
    <text evidence="1">The sequence shown here is derived from an EMBL/GenBank/DDBJ whole genome shotgun (WGS) entry which is preliminary data.</text>
</comment>
<sequence>MSLNKVLYVGQAVADQLIDSIDENVDRYCSEGFQDLAEQGNWEIATNLTYDPGPLKELDPARTAEAEINNSILVWRSLSSLTPSLATENRIWIRFTHLECLGFSQKRWLEGKTGEALTKAIRAHFFADTRTRWRDDNAVSRLWWNYWIAQRLMPEDPEKALSIIFRSTDMRLNTVERPGLFIRPAISAGILRTFASDEWVLAREERWRKFMTELNKAGAGKVFEAMKETEIDQLMNRCLDRAKSALAP</sequence>
<evidence type="ECO:0000313" key="2">
    <source>
        <dbReference type="Proteomes" id="UP001227964"/>
    </source>
</evidence>
<name>A0ABT7IFM5_9GAMM</name>
<evidence type="ECO:0000313" key="1">
    <source>
        <dbReference type="EMBL" id="MDL0432968.1"/>
    </source>
</evidence>
<keyword evidence="2" id="KW-1185">Reference proteome</keyword>
<dbReference type="Pfam" id="PF19866">
    <property type="entry name" value="DUF6339"/>
    <property type="match status" value="1"/>
</dbReference>
<reference evidence="1 2" key="1">
    <citation type="submission" date="2023-06" db="EMBL/GenBank/DDBJ databases">
        <title>Marinobacter azerbaijanicus a moderately halophilic, isolated from Urmia Lake in Azerbaijan region of Iran.</title>
        <authorList>
            <person name="Sanchez-Porro C."/>
            <person name="Aghdam E.M."/>
            <person name="Saheb S.M."/>
            <person name="Tarhriz V."/>
            <person name="Kazemi E."/>
            <person name="Ammozegar M.A."/>
            <person name="Ventosa A."/>
            <person name="Hejazi M.S."/>
        </authorList>
    </citation>
    <scope>NUCLEOTIDE SEQUENCE [LARGE SCALE GENOMIC DNA]</scope>
    <source>
        <strain evidence="1 2">TBZ242</strain>
    </source>
</reference>
<organism evidence="1 2">
    <name type="scientific">Marinobacter azerbaijanicus</name>
    <dbReference type="NCBI Taxonomy" id="3050455"/>
    <lineage>
        <taxon>Bacteria</taxon>
        <taxon>Pseudomonadati</taxon>
        <taxon>Pseudomonadota</taxon>
        <taxon>Gammaproteobacteria</taxon>
        <taxon>Pseudomonadales</taxon>
        <taxon>Marinobacteraceae</taxon>
        <taxon>Marinobacter</taxon>
    </lineage>
</organism>
<dbReference type="RefSeq" id="WP_273064146.1">
    <property type="nucleotide sequence ID" value="NZ_JASSVS010000010.1"/>
</dbReference>
<proteinExistence type="predicted"/>
<dbReference type="Proteomes" id="UP001227964">
    <property type="component" value="Unassembled WGS sequence"/>
</dbReference>
<dbReference type="EMBL" id="JASSVS010000010">
    <property type="protein sequence ID" value="MDL0432968.1"/>
    <property type="molecule type" value="Genomic_DNA"/>
</dbReference>
<accession>A0ABT7IFM5</accession>
<gene>
    <name evidence="1" type="ORF">QPM17_17625</name>
</gene>
<dbReference type="InterPro" id="IPR045920">
    <property type="entry name" value="DUF6339"/>
</dbReference>